<feature type="compositionally biased region" description="Basic and acidic residues" evidence="8">
    <location>
        <begin position="372"/>
        <end position="381"/>
    </location>
</feature>
<evidence type="ECO:0000256" key="2">
    <source>
        <dbReference type="ARBA" id="ARBA00009977"/>
    </source>
</evidence>
<dbReference type="EMBL" id="OY731398">
    <property type="protein sequence ID" value="CAJ1836272.1"/>
    <property type="molecule type" value="Genomic_DNA"/>
</dbReference>
<keyword evidence="5" id="KW-0029">Amino-acid transport</keyword>
<feature type="compositionally biased region" description="Basic and acidic residues" evidence="8">
    <location>
        <begin position="502"/>
        <end position="513"/>
    </location>
</feature>
<dbReference type="PANTHER" id="PTHR33228:SF80">
    <property type="entry name" value="PROTEIN, PUTATIVE-RELATED"/>
    <property type="match status" value="1"/>
</dbReference>
<dbReference type="Proteomes" id="UP001189624">
    <property type="component" value="Chromosome 1"/>
</dbReference>
<keyword evidence="4 9" id="KW-0812">Transmembrane</keyword>
<evidence type="ECO:0000256" key="5">
    <source>
        <dbReference type="ARBA" id="ARBA00022970"/>
    </source>
</evidence>
<keyword evidence="7 9" id="KW-0472">Membrane</keyword>
<evidence type="ECO:0000256" key="4">
    <source>
        <dbReference type="ARBA" id="ARBA00022692"/>
    </source>
</evidence>
<organism evidence="10 11">
    <name type="scientific">Sphenostylis stenocarpa</name>
    <dbReference type="NCBI Taxonomy" id="92480"/>
    <lineage>
        <taxon>Eukaryota</taxon>
        <taxon>Viridiplantae</taxon>
        <taxon>Streptophyta</taxon>
        <taxon>Embryophyta</taxon>
        <taxon>Tracheophyta</taxon>
        <taxon>Spermatophyta</taxon>
        <taxon>Magnoliopsida</taxon>
        <taxon>eudicotyledons</taxon>
        <taxon>Gunneridae</taxon>
        <taxon>Pentapetalae</taxon>
        <taxon>rosids</taxon>
        <taxon>fabids</taxon>
        <taxon>Fabales</taxon>
        <taxon>Fabaceae</taxon>
        <taxon>Papilionoideae</taxon>
        <taxon>50 kb inversion clade</taxon>
        <taxon>NPAAA clade</taxon>
        <taxon>indigoferoid/millettioid clade</taxon>
        <taxon>Phaseoleae</taxon>
        <taxon>Sphenostylis</taxon>
    </lineage>
</organism>
<keyword evidence="6 9" id="KW-1133">Transmembrane helix</keyword>
<evidence type="ECO:0000313" key="10">
    <source>
        <dbReference type="EMBL" id="CAJ1836272.1"/>
    </source>
</evidence>
<feature type="compositionally biased region" description="Basic and acidic residues" evidence="8">
    <location>
        <begin position="426"/>
        <end position="435"/>
    </location>
</feature>
<evidence type="ECO:0000313" key="11">
    <source>
        <dbReference type="Proteomes" id="UP001189624"/>
    </source>
</evidence>
<name>A0AA86V5X4_9FABA</name>
<protein>
    <submittedName>
        <fullName evidence="10">Uncharacterized protein</fullName>
    </submittedName>
</protein>
<evidence type="ECO:0000256" key="1">
    <source>
        <dbReference type="ARBA" id="ARBA00004167"/>
    </source>
</evidence>
<feature type="transmembrane region" description="Helical" evidence="9">
    <location>
        <begin position="26"/>
        <end position="49"/>
    </location>
</feature>
<dbReference type="GO" id="GO:0080143">
    <property type="term" value="P:regulation of amino acid export"/>
    <property type="evidence" value="ECO:0007669"/>
    <property type="project" value="InterPro"/>
</dbReference>
<feature type="region of interest" description="Disordered" evidence="8">
    <location>
        <begin position="490"/>
        <end position="513"/>
    </location>
</feature>
<proteinExistence type="inferred from homology"/>
<feature type="region of interest" description="Disordered" evidence="8">
    <location>
        <begin position="366"/>
        <end position="451"/>
    </location>
</feature>
<feature type="region of interest" description="Disordered" evidence="8">
    <location>
        <begin position="53"/>
        <end position="76"/>
    </location>
</feature>
<reference evidence="10" key="1">
    <citation type="submission" date="2023-10" db="EMBL/GenBank/DDBJ databases">
        <authorList>
            <person name="Domelevo Entfellner J.-B."/>
        </authorList>
    </citation>
    <scope>NUCLEOTIDE SEQUENCE</scope>
</reference>
<comment type="subcellular location">
    <subcellularLocation>
        <location evidence="1">Membrane</location>
        <topology evidence="1">Single-pass membrane protein</topology>
    </subcellularLocation>
</comment>
<evidence type="ECO:0000256" key="3">
    <source>
        <dbReference type="ARBA" id="ARBA00022448"/>
    </source>
</evidence>
<gene>
    <name evidence="10" type="ORF">AYBTSS11_LOCUS1535</name>
</gene>
<keyword evidence="11" id="KW-1185">Reference proteome</keyword>
<evidence type="ECO:0000256" key="6">
    <source>
        <dbReference type="ARBA" id="ARBA00022989"/>
    </source>
</evidence>
<evidence type="ECO:0000256" key="7">
    <source>
        <dbReference type="ARBA" id="ARBA00023136"/>
    </source>
</evidence>
<accession>A0AA86V5X4</accession>
<sequence length="524" mass="58130">MRPIASVSSSPMSNTGIKIWKSPIPYLFGGLAVMLALISVALVILVCSYRKRDSSSESSSSSSSSPEAEEMKSQAMTKIRDANSEPEVLVIMAGDHNPTFLAKPIISSSVYCTCGAQAEPEPQPQPTTSSTDGFVRARNVITEDECFFLRILVFHNEGSPGFFQKRTGDAMKRRSVYSWSQKPEGLKLPNAAAWNWQQWKMSQWNVHNLKTSNKYKPFKLWSQDMGNCGGLARLEGSTPLMSHSPNMETPLKSYQDKTEFDAMMDTYKVKRDLKHIQGQGFYIPSSCAHCAIGTSVLCNKTETDKQISGYLSLVCVVFALNWNTYSFPASEMDSFKQIWGSAEGCSSSESGWTMYIASPMQEDDAGCSNENDGYHDIYGDNRRKKQGAKVDEEESDDSMASDASSGPVHYHHAYGHNQTSHGTAASKKDKQDHGSKCSKKNANKQEKKRVDNRTKVVLSWLTEETRNMAQEKWPGGTRMGYAALERGLDTNATARQSQVLGSKKESKGKRIGERCRGLSIGQKY</sequence>
<keyword evidence="3" id="KW-0813">Transport</keyword>
<dbReference type="PANTHER" id="PTHR33228">
    <property type="entry name" value="PROTEIN GLUTAMINE DUMPER 4-RELATED"/>
    <property type="match status" value="1"/>
</dbReference>
<dbReference type="InterPro" id="IPR040359">
    <property type="entry name" value="GDU"/>
</dbReference>
<feature type="compositionally biased region" description="Polar residues" evidence="8">
    <location>
        <begin position="490"/>
        <end position="500"/>
    </location>
</feature>
<dbReference type="AlphaFoldDB" id="A0AA86V5X4"/>
<dbReference type="Gramene" id="rna-AYBTSS11_LOCUS1535">
    <property type="protein sequence ID" value="CAJ1836272.1"/>
    <property type="gene ID" value="gene-AYBTSS11_LOCUS1535"/>
</dbReference>
<comment type="similarity">
    <text evidence="2">Belongs to the GLUTAMINE DUMPER 1 (TC 9.B.60) family.</text>
</comment>
<evidence type="ECO:0000256" key="8">
    <source>
        <dbReference type="SAM" id="MobiDB-lite"/>
    </source>
</evidence>
<evidence type="ECO:0000256" key="9">
    <source>
        <dbReference type="SAM" id="Phobius"/>
    </source>
</evidence>
<dbReference type="GO" id="GO:0016020">
    <property type="term" value="C:membrane"/>
    <property type="evidence" value="ECO:0007669"/>
    <property type="project" value="UniProtKB-SubCell"/>
</dbReference>
<feature type="compositionally biased region" description="Low complexity" evidence="8">
    <location>
        <begin position="56"/>
        <end position="65"/>
    </location>
</feature>
<dbReference type="GO" id="GO:0006865">
    <property type="term" value="P:amino acid transport"/>
    <property type="evidence" value="ECO:0007669"/>
    <property type="project" value="UniProtKB-KW"/>
</dbReference>